<reference evidence="3" key="1">
    <citation type="submission" date="2020-06" db="EMBL/GenBank/DDBJ databases">
        <title>Draft genome of Bugula neritina, a colonial animal packing powerful symbionts and potential medicines.</title>
        <authorList>
            <person name="Rayko M."/>
        </authorList>
    </citation>
    <scope>NUCLEOTIDE SEQUENCE [LARGE SCALE GENOMIC DNA]</scope>
    <source>
        <strain evidence="3">Kwan_BN1</strain>
    </source>
</reference>
<dbReference type="Pfam" id="PF01822">
    <property type="entry name" value="WSC"/>
    <property type="match status" value="1"/>
</dbReference>
<dbReference type="Gene3D" id="3.40.50.300">
    <property type="entry name" value="P-loop containing nucleotide triphosphate hydrolases"/>
    <property type="match status" value="1"/>
</dbReference>
<dbReference type="InterPro" id="IPR027417">
    <property type="entry name" value="P-loop_NTPase"/>
</dbReference>
<dbReference type="GO" id="GO:0001517">
    <property type="term" value="F:N-acetylglucosamine 6-O-sulfotransferase activity"/>
    <property type="evidence" value="ECO:0007669"/>
    <property type="project" value="TreeGrafter"/>
</dbReference>
<keyword evidence="1" id="KW-1133">Transmembrane helix</keyword>
<dbReference type="InterPro" id="IPR051135">
    <property type="entry name" value="Gal/GlcNAc/GalNAc_ST"/>
</dbReference>
<evidence type="ECO:0000313" key="4">
    <source>
        <dbReference type="Proteomes" id="UP000593567"/>
    </source>
</evidence>
<dbReference type="PROSITE" id="PS51212">
    <property type="entry name" value="WSC"/>
    <property type="match status" value="1"/>
</dbReference>
<protein>
    <submittedName>
        <fullName evidence="3">CHST3</fullName>
    </submittedName>
</protein>
<keyword evidence="4" id="KW-1185">Reference proteome</keyword>
<proteinExistence type="predicted"/>
<evidence type="ECO:0000259" key="2">
    <source>
        <dbReference type="PROSITE" id="PS51212"/>
    </source>
</evidence>
<organism evidence="3 4">
    <name type="scientific">Bugula neritina</name>
    <name type="common">Brown bryozoan</name>
    <name type="synonym">Sertularia neritina</name>
    <dbReference type="NCBI Taxonomy" id="10212"/>
    <lineage>
        <taxon>Eukaryota</taxon>
        <taxon>Metazoa</taxon>
        <taxon>Spiralia</taxon>
        <taxon>Lophotrochozoa</taxon>
        <taxon>Bryozoa</taxon>
        <taxon>Gymnolaemata</taxon>
        <taxon>Cheilostomatida</taxon>
        <taxon>Flustrina</taxon>
        <taxon>Buguloidea</taxon>
        <taxon>Bugulidae</taxon>
        <taxon>Bugula</taxon>
    </lineage>
</organism>
<dbReference type="AlphaFoldDB" id="A0A7J7J7P9"/>
<feature type="domain" description="WSC" evidence="2">
    <location>
        <begin position="94"/>
        <end position="184"/>
    </location>
</feature>
<dbReference type="SMART" id="SM00321">
    <property type="entry name" value="WSC"/>
    <property type="match status" value="1"/>
</dbReference>
<dbReference type="InterPro" id="IPR002889">
    <property type="entry name" value="WSC_carb-bd"/>
</dbReference>
<comment type="caution">
    <text evidence="3">The sequence shown here is derived from an EMBL/GenBank/DDBJ whole genome shotgun (WGS) entry which is preliminary data.</text>
</comment>
<feature type="transmembrane region" description="Helical" evidence="1">
    <location>
        <begin position="20"/>
        <end position="37"/>
    </location>
</feature>
<dbReference type="PANTHER" id="PTHR10704:SF44">
    <property type="entry name" value="LD35051P-RELATED"/>
    <property type="match status" value="1"/>
</dbReference>
<dbReference type="GO" id="GO:0006790">
    <property type="term" value="P:sulfur compound metabolic process"/>
    <property type="evidence" value="ECO:0007669"/>
    <property type="project" value="TreeGrafter"/>
</dbReference>
<gene>
    <name evidence="3" type="ORF">EB796_019472</name>
</gene>
<keyword evidence="1" id="KW-0472">Membrane</keyword>
<dbReference type="OrthoDB" id="5987729at2759"/>
<name>A0A7J7J7P9_BUGNE</name>
<dbReference type="GO" id="GO:0006044">
    <property type="term" value="P:N-acetylglucosamine metabolic process"/>
    <property type="evidence" value="ECO:0007669"/>
    <property type="project" value="TreeGrafter"/>
</dbReference>
<keyword evidence="1" id="KW-0812">Transmembrane</keyword>
<accession>A0A7J7J7P9</accession>
<dbReference type="EMBL" id="VXIV02002879">
    <property type="protein sequence ID" value="KAF6022230.1"/>
    <property type="molecule type" value="Genomic_DNA"/>
</dbReference>
<dbReference type="PANTHER" id="PTHR10704">
    <property type="entry name" value="CARBOHYDRATE SULFOTRANSFERASE"/>
    <property type="match status" value="1"/>
</dbReference>
<evidence type="ECO:0000313" key="3">
    <source>
        <dbReference type="EMBL" id="KAF6022230.1"/>
    </source>
</evidence>
<dbReference type="Proteomes" id="UP000593567">
    <property type="component" value="Unassembled WGS sequence"/>
</dbReference>
<sequence>MAKFRKLLFLRHCKSYHQLINCLLLLIIAFFCYRMSINCQHGLLPTKPQVVITSVAKTRPAQLLSKDHILGTQLKSNLSVVTESTPSSFDTLSLPRLMSCQKPALKSIIIAEKTIPLMTVAKCIKFCWSETALYAALFNGSSCYCTNVHGSGNLDKDSNCNVACRGDLALRCGGSDQWMFYKIAEADGERGWTTWMSYGRTEKDMNVYRTRYRGCPGDKRSRRSCLVHLHKSGSAVKTNGSPLIIDHFIGCFTNQAWDLPDNRLILAKYSVNTTQDCITSCQTIGSLYSILNVKNCICSNSLGWSRPIDTCVYGFGALVFSTSLLKSDGVTLKFEERLTQRQVAVVAHYRGGSTFASLMFSNYPNSLYVFEPASVFGAVWVGVNNSLARETERSRIFLERIYPLWFKCHAQDLPGIWLTKYPGWGNHNSGFSVFNSCKKAVGSLTGAYKCSAFIEEKCLISPVVAAKTTRMVHSQNVKRFAQIETDIHVLHAFRDPRAQLSSRAQLELVYKKNQLSHLITSCWELNELSTVFNDDLKDALNTHVVHYEDLARDVISSAKQIYREMNFTLPGEVIRTLQESTGKGKVKKAEKKYAYGTIKNDPTSLIDSWKKKLNHSMVNIADNSTECRKLFAKYPDKFKPLRDMSS</sequence>
<dbReference type="SUPFAM" id="SSF52540">
    <property type="entry name" value="P-loop containing nucleoside triphosphate hydrolases"/>
    <property type="match status" value="1"/>
</dbReference>
<evidence type="ECO:0000256" key="1">
    <source>
        <dbReference type="SAM" id="Phobius"/>
    </source>
</evidence>